<dbReference type="RefSeq" id="WP_379995707.1">
    <property type="nucleotide sequence ID" value="NZ_JBHSGN010000064.1"/>
</dbReference>
<accession>A0ABV9KUP7</accession>
<comment type="catalytic activity">
    <reaction evidence="10 11">
        <text>L-threonyl-[protein] + FAD = FMN-L-threonyl-[protein] + AMP + H(+)</text>
        <dbReference type="Rhea" id="RHEA:36847"/>
        <dbReference type="Rhea" id="RHEA-COMP:11060"/>
        <dbReference type="Rhea" id="RHEA-COMP:11061"/>
        <dbReference type="ChEBI" id="CHEBI:15378"/>
        <dbReference type="ChEBI" id="CHEBI:30013"/>
        <dbReference type="ChEBI" id="CHEBI:57692"/>
        <dbReference type="ChEBI" id="CHEBI:74257"/>
        <dbReference type="ChEBI" id="CHEBI:456215"/>
        <dbReference type="EC" id="2.7.1.180"/>
    </reaction>
</comment>
<evidence type="ECO:0000313" key="12">
    <source>
        <dbReference type="EMBL" id="MFC4673932.1"/>
    </source>
</evidence>
<dbReference type="InterPro" id="IPR024932">
    <property type="entry name" value="ApbE"/>
</dbReference>
<gene>
    <name evidence="12" type="ORF">ACFO6W_09525</name>
</gene>
<dbReference type="EC" id="2.7.1.180" evidence="2 11"/>
<organism evidence="12 13">
    <name type="scientific">Dysgonomonas termitidis</name>
    <dbReference type="NCBI Taxonomy" id="1516126"/>
    <lineage>
        <taxon>Bacteria</taxon>
        <taxon>Pseudomonadati</taxon>
        <taxon>Bacteroidota</taxon>
        <taxon>Bacteroidia</taxon>
        <taxon>Bacteroidales</taxon>
        <taxon>Dysgonomonadaceae</taxon>
        <taxon>Dysgonomonas</taxon>
    </lineage>
</organism>
<reference evidence="13" key="1">
    <citation type="journal article" date="2019" name="Int. J. Syst. Evol. Microbiol.">
        <title>The Global Catalogue of Microorganisms (GCM) 10K type strain sequencing project: providing services to taxonomists for standard genome sequencing and annotation.</title>
        <authorList>
            <consortium name="The Broad Institute Genomics Platform"/>
            <consortium name="The Broad Institute Genome Sequencing Center for Infectious Disease"/>
            <person name="Wu L."/>
            <person name="Ma J."/>
        </authorList>
    </citation>
    <scope>NUCLEOTIDE SEQUENCE [LARGE SCALE GENOMIC DNA]</scope>
    <source>
        <strain evidence="13">CCUG 66188</strain>
    </source>
</reference>
<sequence length="307" mass="34807">MELLYKAQTRFLFHAHIKIKVSAFYDDDIFDELYAVLEDVDKNYNSYQPDSYIDRINKHAGHFVEVDDETVKILERVISLSGYFDGTYDITIMPLIRLWGFYKDKQQGVPFSGELMNAKKLIDYRKIEIKKNRVRIAKEQEIITGSFIKAYAVDKLVEKMADIGITDAIINAGGSTIRAINNESHPAWQAVVRNPDSGQQLFNLDISNECYSTSTQEKTFVEIGGKKYGHILNPKTGFPSATKQVGIISDNCMTGDILSTALFNETAEGFLQKADMLSTDFKFEGFLIDEDDKMTCTKGFDALTHHL</sequence>
<dbReference type="Gene3D" id="3.10.520.10">
    <property type="entry name" value="ApbE-like domains"/>
    <property type="match status" value="1"/>
</dbReference>
<evidence type="ECO:0000256" key="7">
    <source>
        <dbReference type="ARBA" id="ARBA00022827"/>
    </source>
</evidence>
<dbReference type="PIRSF" id="PIRSF006268">
    <property type="entry name" value="ApbE"/>
    <property type="match status" value="1"/>
</dbReference>
<evidence type="ECO:0000256" key="10">
    <source>
        <dbReference type="ARBA" id="ARBA00048540"/>
    </source>
</evidence>
<dbReference type="GO" id="GO:0016740">
    <property type="term" value="F:transferase activity"/>
    <property type="evidence" value="ECO:0007669"/>
    <property type="project" value="UniProtKB-KW"/>
</dbReference>
<evidence type="ECO:0000256" key="3">
    <source>
        <dbReference type="ARBA" id="ARBA00016337"/>
    </source>
</evidence>
<dbReference type="PANTHER" id="PTHR30040:SF2">
    <property type="entry name" value="FAD:PROTEIN FMN TRANSFERASE"/>
    <property type="match status" value="1"/>
</dbReference>
<keyword evidence="7 11" id="KW-0274">FAD</keyword>
<dbReference type="PANTHER" id="PTHR30040">
    <property type="entry name" value="THIAMINE BIOSYNTHESIS LIPOPROTEIN APBE"/>
    <property type="match status" value="1"/>
</dbReference>
<name>A0ABV9KUP7_9BACT</name>
<dbReference type="InterPro" id="IPR003374">
    <property type="entry name" value="ApbE-like_sf"/>
</dbReference>
<keyword evidence="4 11" id="KW-0285">Flavoprotein</keyword>
<evidence type="ECO:0000256" key="8">
    <source>
        <dbReference type="ARBA" id="ARBA00022842"/>
    </source>
</evidence>
<comment type="caution">
    <text evidence="12">The sequence shown here is derived from an EMBL/GenBank/DDBJ whole genome shotgun (WGS) entry which is preliminary data.</text>
</comment>
<dbReference type="Proteomes" id="UP001596023">
    <property type="component" value="Unassembled WGS sequence"/>
</dbReference>
<dbReference type="EMBL" id="JBHSGN010000064">
    <property type="protein sequence ID" value="MFC4673932.1"/>
    <property type="molecule type" value="Genomic_DNA"/>
</dbReference>
<evidence type="ECO:0000256" key="9">
    <source>
        <dbReference type="ARBA" id="ARBA00031306"/>
    </source>
</evidence>
<evidence type="ECO:0000256" key="5">
    <source>
        <dbReference type="ARBA" id="ARBA00022679"/>
    </source>
</evidence>
<evidence type="ECO:0000256" key="11">
    <source>
        <dbReference type="PIRNR" id="PIRNR006268"/>
    </source>
</evidence>
<keyword evidence="8 11" id="KW-0460">Magnesium</keyword>
<dbReference type="Pfam" id="PF02424">
    <property type="entry name" value="ApbE"/>
    <property type="match status" value="1"/>
</dbReference>
<comment type="similarity">
    <text evidence="11">Belongs to the ApbE family.</text>
</comment>
<comment type="cofactor">
    <cofactor evidence="1">
        <name>Mg(2+)</name>
        <dbReference type="ChEBI" id="CHEBI:18420"/>
    </cofactor>
</comment>
<evidence type="ECO:0000256" key="4">
    <source>
        <dbReference type="ARBA" id="ARBA00022630"/>
    </source>
</evidence>
<evidence type="ECO:0000256" key="1">
    <source>
        <dbReference type="ARBA" id="ARBA00001946"/>
    </source>
</evidence>
<dbReference type="SUPFAM" id="SSF143631">
    <property type="entry name" value="ApbE-like"/>
    <property type="match status" value="1"/>
</dbReference>
<keyword evidence="13" id="KW-1185">Reference proteome</keyword>
<proteinExistence type="inferred from homology"/>
<evidence type="ECO:0000313" key="13">
    <source>
        <dbReference type="Proteomes" id="UP001596023"/>
    </source>
</evidence>
<keyword evidence="6 11" id="KW-0479">Metal-binding</keyword>
<protein>
    <recommendedName>
        <fullName evidence="3 11">FAD:protein FMN transferase</fullName>
        <ecNumber evidence="2 11">2.7.1.180</ecNumber>
    </recommendedName>
    <alternativeName>
        <fullName evidence="9 11">Flavin transferase</fullName>
    </alternativeName>
</protein>
<evidence type="ECO:0000256" key="2">
    <source>
        <dbReference type="ARBA" id="ARBA00011955"/>
    </source>
</evidence>
<evidence type="ECO:0000256" key="6">
    <source>
        <dbReference type="ARBA" id="ARBA00022723"/>
    </source>
</evidence>
<keyword evidence="5 11" id="KW-0808">Transferase</keyword>